<feature type="transmembrane region" description="Helical" evidence="1">
    <location>
        <begin position="274"/>
        <end position="294"/>
    </location>
</feature>
<keyword evidence="1" id="KW-1133">Transmembrane helix</keyword>
<sequence>MTLLWMNLFLVFCLVLLARVLAVEVHTNTAVLFKPNKLFVFVALISLVAVAGLRSNIGDTFFYMHAYEVNTFTWELIKEQKDIGFGVLQMLLQSISSDPQLLILTTALITNALIVIVLYKYSRMLELSLFVYITGGLFLITMNGIRQTLAAAIAFTAIKFLVEGGFKRYAAVILIASLFHQSALILLPVYFMVQVKAFSKATLALLAFAVLLVAGFDQFSSILFSAIEDTQYGEYKDFAEGGANFLRVAVEGAPLFVAYLGRDRLREVMPNSDVIINMCLIGFVFMVVSTQNWIFARFSIYFGLYQLILISWLVLLFRDRDEKLVYYGILVCYLFYYFYENVITLNISYESHYLLW</sequence>
<evidence type="ECO:0000313" key="2">
    <source>
        <dbReference type="EMBL" id="MFC7322716.1"/>
    </source>
</evidence>
<keyword evidence="3" id="KW-1185">Reference proteome</keyword>
<dbReference type="EMBL" id="JBHTBY010000017">
    <property type="protein sequence ID" value="MFC7322716.1"/>
    <property type="molecule type" value="Genomic_DNA"/>
</dbReference>
<dbReference type="RefSeq" id="WP_289215081.1">
    <property type="nucleotide sequence ID" value="NZ_JAPVRC010000002.1"/>
</dbReference>
<feature type="transmembrane region" description="Helical" evidence="1">
    <location>
        <begin position="131"/>
        <end position="157"/>
    </location>
</feature>
<organism evidence="2 3">
    <name type="scientific">Halobacillus campisalis</name>
    <dbReference type="NCBI Taxonomy" id="435909"/>
    <lineage>
        <taxon>Bacteria</taxon>
        <taxon>Bacillati</taxon>
        <taxon>Bacillota</taxon>
        <taxon>Bacilli</taxon>
        <taxon>Bacillales</taxon>
        <taxon>Bacillaceae</taxon>
        <taxon>Halobacillus</taxon>
    </lineage>
</organism>
<evidence type="ECO:0000256" key="1">
    <source>
        <dbReference type="SAM" id="Phobius"/>
    </source>
</evidence>
<accession>A0ABW2K971</accession>
<protein>
    <submittedName>
        <fullName evidence="2">EpsG family protein</fullName>
    </submittedName>
</protein>
<feature type="transmembrane region" description="Helical" evidence="1">
    <location>
        <begin position="101"/>
        <end position="119"/>
    </location>
</feature>
<reference evidence="3" key="1">
    <citation type="journal article" date="2019" name="Int. J. Syst. Evol. Microbiol.">
        <title>The Global Catalogue of Microorganisms (GCM) 10K type strain sequencing project: providing services to taxonomists for standard genome sequencing and annotation.</title>
        <authorList>
            <consortium name="The Broad Institute Genomics Platform"/>
            <consortium name="The Broad Institute Genome Sequencing Center for Infectious Disease"/>
            <person name="Wu L."/>
            <person name="Ma J."/>
        </authorList>
    </citation>
    <scope>NUCLEOTIDE SEQUENCE [LARGE SCALE GENOMIC DNA]</scope>
    <source>
        <strain evidence="3">CCUG 73951</strain>
    </source>
</reference>
<dbReference type="Pfam" id="PF14897">
    <property type="entry name" value="EpsG"/>
    <property type="match status" value="1"/>
</dbReference>
<keyword evidence="1" id="KW-0472">Membrane</keyword>
<name>A0ABW2K971_9BACI</name>
<proteinExistence type="predicted"/>
<evidence type="ECO:0000313" key="3">
    <source>
        <dbReference type="Proteomes" id="UP001596494"/>
    </source>
</evidence>
<feature type="transmembrane region" description="Helical" evidence="1">
    <location>
        <begin position="324"/>
        <end position="339"/>
    </location>
</feature>
<gene>
    <name evidence="2" type="ORF">ACFQMN_17775</name>
</gene>
<feature type="transmembrane region" description="Helical" evidence="1">
    <location>
        <begin position="300"/>
        <end position="317"/>
    </location>
</feature>
<feature type="transmembrane region" description="Helical" evidence="1">
    <location>
        <begin position="197"/>
        <end position="216"/>
    </location>
</feature>
<feature type="transmembrane region" description="Helical" evidence="1">
    <location>
        <begin position="169"/>
        <end position="191"/>
    </location>
</feature>
<comment type="caution">
    <text evidence="2">The sequence shown here is derived from an EMBL/GenBank/DDBJ whole genome shotgun (WGS) entry which is preliminary data.</text>
</comment>
<dbReference type="Proteomes" id="UP001596494">
    <property type="component" value="Unassembled WGS sequence"/>
</dbReference>
<dbReference type="InterPro" id="IPR049458">
    <property type="entry name" value="EpsG-like"/>
</dbReference>
<keyword evidence="1" id="KW-0812">Transmembrane</keyword>
<feature type="transmembrane region" description="Helical" evidence="1">
    <location>
        <begin position="38"/>
        <end position="57"/>
    </location>
</feature>